<feature type="binding site" evidence="9">
    <location>
        <begin position="129"/>
        <end position="135"/>
    </location>
    <ligand>
        <name>ATP</name>
        <dbReference type="ChEBI" id="CHEBI:30616"/>
    </ligand>
</feature>
<comment type="pathway">
    <text evidence="2 9 10">Cell wall biogenesis; peptidoglycan biosynthesis.</text>
</comment>
<gene>
    <name evidence="9 13" type="primary">murD</name>
    <name evidence="13" type="ORF">AACH00_18035</name>
</gene>
<dbReference type="InterPro" id="IPR004101">
    <property type="entry name" value="Mur_ligase_C"/>
</dbReference>
<dbReference type="InterPro" id="IPR036565">
    <property type="entry name" value="Mur-like_cat_sf"/>
</dbReference>
<evidence type="ECO:0000256" key="2">
    <source>
        <dbReference type="ARBA" id="ARBA00004752"/>
    </source>
</evidence>
<dbReference type="Gene3D" id="3.90.190.20">
    <property type="entry name" value="Mur ligase, C-terminal domain"/>
    <property type="match status" value="1"/>
</dbReference>
<evidence type="ECO:0000313" key="14">
    <source>
        <dbReference type="Proteomes" id="UP001379945"/>
    </source>
</evidence>
<keyword evidence="9 10" id="KW-0961">Cell wall biogenesis/degradation</keyword>
<evidence type="ECO:0000256" key="6">
    <source>
        <dbReference type="ARBA" id="ARBA00022741"/>
    </source>
</evidence>
<evidence type="ECO:0000256" key="8">
    <source>
        <dbReference type="ARBA" id="ARBA00023306"/>
    </source>
</evidence>
<comment type="similarity">
    <text evidence="9">Belongs to the MurCDEF family.</text>
</comment>
<dbReference type="Pfam" id="PF21799">
    <property type="entry name" value="MurD-like_N"/>
    <property type="match status" value="1"/>
</dbReference>
<evidence type="ECO:0000313" key="13">
    <source>
        <dbReference type="EMBL" id="MEK8048258.1"/>
    </source>
</evidence>
<keyword evidence="4 9" id="KW-0436">Ligase</keyword>
<keyword evidence="3 9" id="KW-0963">Cytoplasm</keyword>
<dbReference type="Pfam" id="PF02875">
    <property type="entry name" value="Mur_ligase_C"/>
    <property type="match status" value="1"/>
</dbReference>
<dbReference type="PANTHER" id="PTHR43692">
    <property type="entry name" value="UDP-N-ACETYLMURAMOYLALANINE--D-GLUTAMATE LIGASE"/>
    <property type="match status" value="1"/>
</dbReference>
<keyword evidence="5 9" id="KW-0132">Cell division</keyword>
<reference evidence="13 14" key="1">
    <citation type="submission" date="2024-04" db="EMBL/GenBank/DDBJ databases">
        <title>Novel species of the genus Ideonella isolated from streams.</title>
        <authorList>
            <person name="Lu H."/>
        </authorList>
    </citation>
    <scope>NUCLEOTIDE SEQUENCE [LARGE SCALE GENOMIC DNA]</scope>
    <source>
        <strain evidence="13 14">LYT19W</strain>
    </source>
</reference>
<dbReference type="PANTHER" id="PTHR43692:SF1">
    <property type="entry name" value="UDP-N-ACETYLMURAMOYLALANINE--D-GLUTAMATE LIGASE"/>
    <property type="match status" value="1"/>
</dbReference>
<dbReference type="SUPFAM" id="SSF53244">
    <property type="entry name" value="MurD-like peptide ligases, peptide-binding domain"/>
    <property type="match status" value="1"/>
</dbReference>
<sequence length="601" mass="62967">MNHLRDLHVLILGLGDSGLAMARWCARHGAAHIRVWDSRATPPQAVALAAEVPGAEFFSGALTAETLGTTRLVLKSPGLSPLDERLLPLLNAARAAGIAVAGELDLFSRALQDLAAERRYEPKVLAITGTNGKTTTTSLTAMLVERCGRCVAVAGNIGPTLLDTLSDALSAETWPTADDEAPVADADAQAHDLETVSEDAAAAHEGEAAAQAADDEAQAEVGMASEAVEASEAALPLEADDDATAAEPVKLAPPPPKAAVFSALPEVWVLELSSFQLDEVQGFEPSAATVLNISQDHLDWHGDLAAYTAAKARIFGQHGLMVVNRDDAMVEAMIPAPVMVKGGRGRPSKAVGRAVVRFGLDAPQRPGDFGLVTEAGMAWLVRALPADETIKRRKDEVEEIHLQRMMPADALRIRGRHNASNALAALALATAIGCPLAPMLHGLREYRGEPHRVELIGQVSGIEAFDDSKGTNVGATVAALNGLGADKLTSKLIVILGGDGKGQDFAPLAEPVSRHVRAVATVGRDAAAIEAALAGTGVVIQRHDTLEAAVPWCFAQAQGHDAVLLSPACASLDMFRNYAHRAQVFVDAVHALAAERGELLV</sequence>
<dbReference type="Gene3D" id="3.40.1190.10">
    <property type="entry name" value="Mur-like, catalytic domain"/>
    <property type="match status" value="1"/>
</dbReference>
<dbReference type="SUPFAM" id="SSF51984">
    <property type="entry name" value="MurCD N-terminal domain"/>
    <property type="match status" value="1"/>
</dbReference>
<protein>
    <recommendedName>
        <fullName evidence="9 10">UDP-N-acetylmuramoylalanine--D-glutamate ligase</fullName>
        <ecNumber evidence="9 10">6.3.2.9</ecNumber>
    </recommendedName>
    <alternativeName>
        <fullName evidence="9">D-glutamic acid-adding enzyme</fullName>
    </alternativeName>
    <alternativeName>
        <fullName evidence="9">UDP-N-acetylmuramoyl-L-alanyl-D-glutamate synthetase</fullName>
    </alternativeName>
</protein>
<evidence type="ECO:0000256" key="9">
    <source>
        <dbReference type="HAMAP-Rule" id="MF_00639"/>
    </source>
</evidence>
<dbReference type="InterPro" id="IPR018109">
    <property type="entry name" value="Folylpolyglutamate_synth_CS"/>
</dbReference>
<organism evidence="13 14">
    <name type="scientific">Ideonella margarita</name>
    <dbReference type="NCBI Taxonomy" id="2984191"/>
    <lineage>
        <taxon>Bacteria</taxon>
        <taxon>Pseudomonadati</taxon>
        <taxon>Pseudomonadota</taxon>
        <taxon>Betaproteobacteria</taxon>
        <taxon>Burkholderiales</taxon>
        <taxon>Sphaerotilaceae</taxon>
        <taxon>Ideonella</taxon>
    </lineage>
</organism>
<comment type="catalytic activity">
    <reaction evidence="9 10">
        <text>UDP-N-acetyl-alpha-D-muramoyl-L-alanine + D-glutamate + ATP = UDP-N-acetyl-alpha-D-muramoyl-L-alanyl-D-glutamate + ADP + phosphate + H(+)</text>
        <dbReference type="Rhea" id="RHEA:16429"/>
        <dbReference type="ChEBI" id="CHEBI:15378"/>
        <dbReference type="ChEBI" id="CHEBI:29986"/>
        <dbReference type="ChEBI" id="CHEBI:30616"/>
        <dbReference type="ChEBI" id="CHEBI:43474"/>
        <dbReference type="ChEBI" id="CHEBI:83898"/>
        <dbReference type="ChEBI" id="CHEBI:83900"/>
        <dbReference type="ChEBI" id="CHEBI:456216"/>
        <dbReference type="EC" id="6.3.2.9"/>
    </reaction>
</comment>
<keyword evidence="6 9" id="KW-0547">Nucleotide-binding</keyword>
<dbReference type="EMBL" id="JBBUTI010000015">
    <property type="protein sequence ID" value="MEK8048258.1"/>
    <property type="molecule type" value="Genomic_DNA"/>
</dbReference>
<evidence type="ECO:0000256" key="1">
    <source>
        <dbReference type="ARBA" id="ARBA00004496"/>
    </source>
</evidence>
<name>A0ABU9C935_9BURK</name>
<dbReference type="HAMAP" id="MF_00639">
    <property type="entry name" value="MurD"/>
    <property type="match status" value="1"/>
</dbReference>
<feature type="domain" description="Mur ligase central" evidence="12">
    <location>
        <begin position="127"/>
        <end position="158"/>
    </location>
</feature>
<keyword evidence="14" id="KW-1185">Reference proteome</keyword>
<evidence type="ECO:0000259" key="11">
    <source>
        <dbReference type="Pfam" id="PF02875"/>
    </source>
</evidence>
<dbReference type="Proteomes" id="UP001379945">
    <property type="component" value="Unassembled WGS sequence"/>
</dbReference>
<keyword evidence="9 10" id="KW-0573">Peptidoglycan synthesis</keyword>
<keyword evidence="9 10" id="KW-0133">Cell shape</keyword>
<dbReference type="InterPro" id="IPR005762">
    <property type="entry name" value="MurD"/>
</dbReference>
<evidence type="ECO:0000256" key="3">
    <source>
        <dbReference type="ARBA" id="ARBA00022490"/>
    </source>
</evidence>
<evidence type="ECO:0000256" key="10">
    <source>
        <dbReference type="RuleBase" id="RU003664"/>
    </source>
</evidence>
<dbReference type="NCBIfam" id="TIGR01087">
    <property type="entry name" value="murD"/>
    <property type="match status" value="1"/>
</dbReference>
<comment type="subcellular location">
    <subcellularLocation>
        <location evidence="1 9 10">Cytoplasm</location>
    </subcellularLocation>
</comment>
<evidence type="ECO:0000256" key="7">
    <source>
        <dbReference type="ARBA" id="ARBA00022840"/>
    </source>
</evidence>
<evidence type="ECO:0000259" key="12">
    <source>
        <dbReference type="Pfam" id="PF08245"/>
    </source>
</evidence>
<dbReference type="Pfam" id="PF08245">
    <property type="entry name" value="Mur_ligase_M"/>
    <property type="match status" value="2"/>
</dbReference>
<proteinExistence type="inferred from homology"/>
<evidence type="ECO:0000256" key="5">
    <source>
        <dbReference type="ARBA" id="ARBA00022618"/>
    </source>
</evidence>
<dbReference type="PROSITE" id="PS01011">
    <property type="entry name" value="FOLYLPOLYGLU_SYNT_1"/>
    <property type="match status" value="1"/>
</dbReference>
<dbReference type="RefSeq" id="WP_341400571.1">
    <property type="nucleotide sequence ID" value="NZ_JBBUTI010000015.1"/>
</dbReference>
<dbReference type="InterPro" id="IPR036615">
    <property type="entry name" value="Mur_ligase_C_dom_sf"/>
</dbReference>
<feature type="domain" description="Mur ligase central" evidence="12">
    <location>
        <begin position="266"/>
        <end position="333"/>
    </location>
</feature>
<dbReference type="SUPFAM" id="SSF53623">
    <property type="entry name" value="MurD-like peptide ligases, catalytic domain"/>
    <property type="match status" value="1"/>
</dbReference>
<evidence type="ECO:0000256" key="4">
    <source>
        <dbReference type="ARBA" id="ARBA00022598"/>
    </source>
</evidence>
<keyword evidence="8 9" id="KW-0131">Cell cycle</keyword>
<keyword evidence="7 9" id="KW-0067">ATP-binding</keyword>
<feature type="domain" description="Mur ligase C-terminal" evidence="11">
    <location>
        <begin position="451"/>
        <end position="569"/>
    </location>
</feature>
<dbReference type="Gene3D" id="3.40.50.720">
    <property type="entry name" value="NAD(P)-binding Rossmann-like Domain"/>
    <property type="match status" value="1"/>
</dbReference>
<dbReference type="EC" id="6.3.2.9" evidence="9 10"/>
<comment type="caution">
    <text evidence="13">The sequence shown here is derived from an EMBL/GenBank/DDBJ whole genome shotgun (WGS) entry which is preliminary data.</text>
</comment>
<dbReference type="InterPro" id="IPR013221">
    <property type="entry name" value="Mur_ligase_cen"/>
</dbReference>
<comment type="function">
    <text evidence="9 10">Cell wall formation. Catalyzes the addition of glutamate to the nucleotide precursor UDP-N-acetylmuramoyl-L-alanine (UMA).</text>
</comment>
<dbReference type="GO" id="GO:0008764">
    <property type="term" value="F:UDP-N-acetylmuramoylalanine-D-glutamate ligase activity"/>
    <property type="evidence" value="ECO:0007669"/>
    <property type="project" value="UniProtKB-EC"/>
</dbReference>
<accession>A0ABU9C935</accession>